<dbReference type="AlphaFoldDB" id="A0AAW6TG16"/>
<comment type="caution">
    <text evidence="2">The sequence shown here is derived from an EMBL/GenBank/DDBJ whole genome shotgun (WGS) entry which is preliminary data.</text>
</comment>
<dbReference type="EMBL" id="SSCJ01000013">
    <property type="protein sequence ID" value="MDI4510853.1"/>
    <property type="molecule type" value="Genomic_DNA"/>
</dbReference>
<dbReference type="PANTHER" id="PTHR14015">
    <property type="entry name" value="OPIOID GROWTH FACTOR RECEPTOR OGFR ZETA-TYPE OPIOID RECEPTOR"/>
    <property type="match status" value="1"/>
</dbReference>
<protein>
    <recommendedName>
        <fullName evidence="1">Opioid growth factor receptor (OGFr) conserved domain-containing protein</fullName>
    </recommendedName>
</protein>
<organism evidence="2">
    <name type="scientific">Faucicola osloensis</name>
    <name type="common">Moraxella osloensis</name>
    <dbReference type="NCBI Taxonomy" id="34062"/>
    <lineage>
        <taxon>Bacteria</taxon>
        <taxon>Pseudomonadati</taxon>
        <taxon>Pseudomonadota</taxon>
        <taxon>Gammaproteobacteria</taxon>
        <taxon>Moraxellales</taxon>
        <taxon>Moraxellaceae</taxon>
        <taxon>Faucicola</taxon>
    </lineage>
</organism>
<evidence type="ECO:0000313" key="2">
    <source>
        <dbReference type="EMBL" id="MDI4510853.1"/>
    </source>
</evidence>
<name>A0AAW6TG16_FAUOS</name>
<dbReference type="PANTHER" id="PTHR14015:SF2">
    <property type="entry name" value="OPIOID GROWTH FACTOR RECEPTOR (OGFR) CONSERVED DOMAIN-CONTAINING PROTEIN"/>
    <property type="match status" value="1"/>
</dbReference>
<evidence type="ECO:0000259" key="1">
    <source>
        <dbReference type="Pfam" id="PF04664"/>
    </source>
</evidence>
<reference evidence="2" key="1">
    <citation type="submission" date="2019-04" db="EMBL/GenBank/DDBJ databases">
        <title>Moraxella osloensis CCUG 73412, isolated from corneal scrapings as causative agent of keratitis.</title>
        <authorList>
            <person name="Connolly G."/>
            <person name="Jaen-Luchoro D."/>
            <person name="Pinyeiro-Iglesias B."/>
            <person name="Curry A."/>
            <person name="Knowles S."/>
            <person name="Moore E.R.B."/>
        </authorList>
    </citation>
    <scope>NUCLEOTIDE SEQUENCE</scope>
    <source>
        <strain evidence="2">CCUG 73412</strain>
    </source>
</reference>
<dbReference type="GO" id="GO:0140625">
    <property type="term" value="F:opioid growth factor receptor activity"/>
    <property type="evidence" value="ECO:0007669"/>
    <property type="project" value="InterPro"/>
</dbReference>
<dbReference type="GO" id="GO:0016020">
    <property type="term" value="C:membrane"/>
    <property type="evidence" value="ECO:0007669"/>
    <property type="project" value="InterPro"/>
</dbReference>
<sequence length="169" mass="20176">MNQITQFLQRKVSDNKGRQLADIWAFSDFQLEHTHNYIQWLFPIDKPSANNRYAPVLTENDIELCRQDMRIQENLIFSFNMMLKFWGIERQDCQFILIANQPQNHKLWLTRYNHNQLRISRVIRSLGLLGQIQLAKDFQYFVIKTAYDSQKVSEETMQNWLIAFDASSV</sequence>
<feature type="domain" description="Opioid growth factor receptor (OGFr) conserved" evidence="1">
    <location>
        <begin position="29"/>
        <end position="158"/>
    </location>
</feature>
<dbReference type="InterPro" id="IPR006757">
    <property type="entry name" value="OGF_rcpt"/>
</dbReference>
<gene>
    <name evidence="2" type="ORF">E6P75_11675</name>
</gene>
<proteinExistence type="predicted"/>
<dbReference type="InterPro" id="IPR039574">
    <property type="entry name" value="OGFr"/>
</dbReference>
<accession>A0AAW6TG16</accession>
<dbReference type="Pfam" id="PF04664">
    <property type="entry name" value="OGFr_N"/>
    <property type="match status" value="1"/>
</dbReference>